<keyword evidence="7" id="KW-1185">Reference proteome</keyword>
<name>A0ABT1NFT4_9FIRM</name>
<evidence type="ECO:0000256" key="2">
    <source>
        <dbReference type="ARBA" id="ARBA00023125"/>
    </source>
</evidence>
<reference evidence="6 7" key="1">
    <citation type="submission" date="2021-10" db="EMBL/GenBank/DDBJ databases">
        <title>Lutispora strain m25 sp. nov., a thermophilic, non-spore-forming bacterium isolated from a lab-scale methanogenic bioreactor digesting anaerobic sludge.</title>
        <authorList>
            <person name="El Houari A."/>
            <person name="Mcdonald J."/>
        </authorList>
    </citation>
    <scope>NUCLEOTIDE SEQUENCE [LARGE SCALE GENOMIC DNA]</scope>
    <source>
        <strain evidence="7">m25</strain>
    </source>
</reference>
<dbReference type="InterPro" id="IPR000281">
    <property type="entry name" value="HTH_RpiR"/>
</dbReference>
<dbReference type="PROSITE" id="PS51464">
    <property type="entry name" value="SIS"/>
    <property type="match status" value="1"/>
</dbReference>
<evidence type="ECO:0000259" key="4">
    <source>
        <dbReference type="PROSITE" id="PS51071"/>
    </source>
</evidence>
<dbReference type="InterPro" id="IPR009057">
    <property type="entry name" value="Homeodomain-like_sf"/>
</dbReference>
<dbReference type="Pfam" id="PF01380">
    <property type="entry name" value="SIS"/>
    <property type="match status" value="1"/>
</dbReference>
<protein>
    <submittedName>
        <fullName evidence="6">MurR/RpiR family transcriptional regulator</fullName>
    </submittedName>
</protein>
<evidence type="ECO:0000256" key="3">
    <source>
        <dbReference type="ARBA" id="ARBA00023163"/>
    </source>
</evidence>
<keyword evidence="1" id="KW-0805">Transcription regulation</keyword>
<evidence type="ECO:0000313" key="7">
    <source>
        <dbReference type="Proteomes" id="UP001651880"/>
    </source>
</evidence>
<dbReference type="InterPro" id="IPR046348">
    <property type="entry name" value="SIS_dom_sf"/>
</dbReference>
<gene>
    <name evidence="6" type="ORF">LJD61_07810</name>
</gene>
<dbReference type="InterPro" id="IPR036388">
    <property type="entry name" value="WH-like_DNA-bd_sf"/>
</dbReference>
<sequence>MKNNIFSIIDDKYDNLSKTHKKIADFVKENIHIIPFLSIKELGEKSDASIASITRFTRELDFNGYAEFQKKVSELVQKDVVPMKEIKSSILSEEDNSTLKRIIDLNIGCLTSLYNDELEKNFNESIPMISSSRKLYIAASRSSYSVGYYLYFMLKGFIEDVELLTNGTSDISNKLSYVQDKDCLISISYARYTKSTFDITSYFHDKGCNIIAITDSYTSPIALKASKVLLAKNTIGTYSFVSAMTIANSLVTVLGKVNKEDTLRRLEKQDAIALESGIYL</sequence>
<dbReference type="EMBL" id="JAJEKE010000005">
    <property type="protein sequence ID" value="MCQ1529459.1"/>
    <property type="molecule type" value="Genomic_DNA"/>
</dbReference>
<feature type="domain" description="SIS" evidence="5">
    <location>
        <begin position="125"/>
        <end position="260"/>
    </location>
</feature>
<dbReference type="PANTHER" id="PTHR30514:SF18">
    <property type="entry name" value="RPIR-FAMILY TRANSCRIPTIONAL REGULATOR"/>
    <property type="match status" value="1"/>
</dbReference>
<feature type="domain" description="HTH rpiR-type" evidence="4">
    <location>
        <begin position="3"/>
        <end position="79"/>
    </location>
</feature>
<dbReference type="InterPro" id="IPR001347">
    <property type="entry name" value="SIS_dom"/>
</dbReference>
<evidence type="ECO:0000313" key="6">
    <source>
        <dbReference type="EMBL" id="MCQ1529459.1"/>
    </source>
</evidence>
<comment type="caution">
    <text evidence="6">The sequence shown here is derived from an EMBL/GenBank/DDBJ whole genome shotgun (WGS) entry which is preliminary data.</text>
</comment>
<dbReference type="Gene3D" id="3.40.50.10490">
    <property type="entry name" value="Glucose-6-phosphate isomerase like protein, domain 1"/>
    <property type="match status" value="1"/>
</dbReference>
<dbReference type="RefSeq" id="WP_255226977.1">
    <property type="nucleotide sequence ID" value="NZ_JAJEKE010000005.1"/>
</dbReference>
<dbReference type="Gene3D" id="1.10.10.10">
    <property type="entry name" value="Winged helix-like DNA-binding domain superfamily/Winged helix DNA-binding domain"/>
    <property type="match status" value="1"/>
</dbReference>
<evidence type="ECO:0000256" key="1">
    <source>
        <dbReference type="ARBA" id="ARBA00023015"/>
    </source>
</evidence>
<dbReference type="SUPFAM" id="SSF46689">
    <property type="entry name" value="Homeodomain-like"/>
    <property type="match status" value="1"/>
</dbReference>
<dbReference type="Pfam" id="PF01418">
    <property type="entry name" value="HTH_6"/>
    <property type="match status" value="1"/>
</dbReference>
<dbReference type="PROSITE" id="PS51071">
    <property type="entry name" value="HTH_RPIR"/>
    <property type="match status" value="1"/>
</dbReference>
<dbReference type="InterPro" id="IPR035472">
    <property type="entry name" value="RpiR-like_SIS"/>
</dbReference>
<dbReference type="Proteomes" id="UP001651880">
    <property type="component" value="Unassembled WGS sequence"/>
</dbReference>
<organism evidence="6 7">
    <name type="scientific">Lutispora saccharofermentans</name>
    <dbReference type="NCBI Taxonomy" id="3024236"/>
    <lineage>
        <taxon>Bacteria</taxon>
        <taxon>Bacillati</taxon>
        <taxon>Bacillota</taxon>
        <taxon>Clostridia</taxon>
        <taxon>Lutisporales</taxon>
        <taxon>Lutisporaceae</taxon>
        <taxon>Lutispora</taxon>
    </lineage>
</organism>
<keyword evidence="2" id="KW-0238">DNA-binding</keyword>
<evidence type="ECO:0000259" key="5">
    <source>
        <dbReference type="PROSITE" id="PS51464"/>
    </source>
</evidence>
<dbReference type="InterPro" id="IPR047640">
    <property type="entry name" value="RpiR-like"/>
</dbReference>
<proteinExistence type="predicted"/>
<accession>A0ABT1NFT4</accession>
<keyword evidence="3" id="KW-0804">Transcription</keyword>
<dbReference type="SUPFAM" id="SSF53697">
    <property type="entry name" value="SIS domain"/>
    <property type="match status" value="1"/>
</dbReference>
<dbReference type="CDD" id="cd05013">
    <property type="entry name" value="SIS_RpiR"/>
    <property type="match status" value="1"/>
</dbReference>
<dbReference type="PANTHER" id="PTHR30514">
    <property type="entry name" value="GLUCOKINASE"/>
    <property type="match status" value="1"/>
</dbReference>